<dbReference type="GO" id="GO:0055085">
    <property type="term" value="P:transmembrane transport"/>
    <property type="evidence" value="ECO:0007669"/>
    <property type="project" value="InterPro"/>
</dbReference>
<dbReference type="OrthoDB" id="9805855at2"/>
<reference evidence="10 11" key="1">
    <citation type="journal article" date="2015" name="J. Biotechnol.">
        <title>Complete genome sequence of Pseudomonas rhizosphaerae IH5T (=DSM 16299T), a phosphate-solubilizing rhizobacterium for bacterial biofertilizer.</title>
        <authorList>
            <person name="Kwak Y."/>
            <person name="Jung B.K."/>
            <person name="Shin J.H."/>
        </authorList>
    </citation>
    <scope>NUCLEOTIDE SEQUENCE [LARGE SCALE GENOMIC DNA]</scope>
    <source>
        <strain evidence="10">DSM 16299</strain>
    </source>
</reference>
<dbReference type="CDD" id="cd06261">
    <property type="entry name" value="TM_PBP2"/>
    <property type="match status" value="1"/>
</dbReference>
<evidence type="ECO:0000256" key="3">
    <source>
        <dbReference type="ARBA" id="ARBA00022475"/>
    </source>
</evidence>
<dbReference type="InterPro" id="IPR045621">
    <property type="entry name" value="BPD_transp_1_N"/>
</dbReference>
<comment type="subcellular location">
    <subcellularLocation>
        <location evidence="1 8">Cell membrane</location>
        <topology evidence="1 8">Multi-pass membrane protein</topology>
    </subcellularLocation>
</comment>
<proteinExistence type="inferred from homology"/>
<dbReference type="EMBL" id="CP009533">
    <property type="protein sequence ID" value="AIS17824.1"/>
    <property type="molecule type" value="Genomic_DNA"/>
</dbReference>
<dbReference type="eggNOG" id="COG0601">
    <property type="taxonomic scope" value="Bacteria"/>
</dbReference>
<dbReference type="KEGG" id="prh:LT40_10655"/>
<feature type="transmembrane region" description="Helical" evidence="8">
    <location>
        <begin position="282"/>
        <end position="308"/>
    </location>
</feature>
<dbReference type="GO" id="GO:0005886">
    <property type="term" value="C:plasma membrane"/>
    <property type="evidence" value="ECO:0007669"/>
    <property type="project" value="UniProtKB-SubCell"/>
</dbReference>
<evidence type="ECO:0000256" key="7">
    <source>
        <dbReference type="ARBA" id="ARBA00024202"/>
    </source>
</evidence>
<comment type="similarity">
    <text evidence="7">Belongs to the binding-protein-dependent transport system permease family. OppBC subfamily.</text>
</comment>
<evidence type="ECO:0000256" key="1">
    <source>
        <dbReference type="ARBA" id="ARBA00004651"/>
    </source>
</evidence>
<feature type="domain" description="ABC transmembrane type-1" evidence="9">
    <location>
        <begin position="96"/>
        <end position="301"/>
    </location>
</feature>
<dbReference type="STRING" id="216142.LT40_10655"/>
<feature type="transmembrane region" description="Helical" evidence="8">
    <location>
        <begin position="179"/>
        <end position="197"/>
    </location>
</feature>
<keyword evidence="4 8" id="KW-0812">Transmembrane</keyword>
<evidence type="ECO:0000256" key="8">
    <source>
        <dbReference type="RuleBase" id="RU363032"/>
    </source>
</evidence>
<feature type="transmembrane region" description="Helical" evidence="8">
    <location>
        <begin position="12"/>
        <end position="31"/>
    </location>
</feature>
<dbReference type="PANTHER" id="PTHR43163:SF6">
    <property type="entry name" value="DIPEPTIDE TRANSPORT SYSTEM PERMEASE PROTEIN DPPB-RELATED"/>
    <property type="match status" value="1"/>
</dbReference>
<dbReference type="InterPro" id="IPR000515">
    <property type="entry name" value="MetI-like"/>
</dbReference>
<dbReference type="HOGENOM" id="CLU_036879_0_1_6"/>
<evidence type="ECO:0000313" key="10">
    <source>
        <dbReference type="EMBL" id="AIS17824.1"/>
    </source>
</evidence>
<dbReference type="RefSeq" id="WP_043189708.1">
    <property type="nucleotide sequence ID" value="NZ_CP009533.1"/>
</dbReference>
<keyword evidence="3" id="KW-1003">Cell membrane</keyword>
<gene>
    <name evidence="10" type="ORF">LT40_10655</name>
</gene>
<keyword evidence="2 8" id="KW-0813">Transport</keyword>
<dbReference type="Pfam" id="PF19300">
    <property type="entry name" value="BPD_transp_1_N"/>
    <property type="match status" value="1"/>
</dbReference>
<keyword evidence="5 8" id="KW-1133">Transmembrane helix</keyword>
<evidence type="ECO:0000256" key="6">
    <source>
        <dbReference type="ARBA" id="ARBA00023136"/>
    </source>
</evidence>
<evidence type="ECO:0000313" key="11">
    <source>
        <dbReference type="Proteomes" id="UP000029499"/>
    </source>
</evidence>
<accession>A0A089YQD5</accession>
<name>A0A089YQD5_9PSED</name>
<dbReference type="Proteomes" id="UP000029499">
    <property type="component" value="Chromosome"/>
</dbReference>
<dbReference type="Pfam" id="PF00528">
    <property type="entry name" value="BPD_transp_1"/>
    <property type="match status" value="1"/>
</dbReference>
<evidence type="ECO:0000256" key="2">
    <source>
        <dbReference type="ARBA" id="ARBA00022448"/>
    </source>
</evidence>
<feature type="transmembrane region" description="Helical" evidence="8">
    <location>
        <begin position="135"/>
        <end position="159"/>
    </location>
</feature>
<keyword evidence="11" id="KW-1185">Reference proteome</keyword>
<evidence type="ECO:0000259" key="9">
    <source>
        <dbReference type="PROSITE" id="PS50928"/>
    </source>
</evidence>
<evidence type="ECO:0000256" key="4">
    <source>
        <dbReference type="ARBA" id="ARBA00022692"/>
    </source>
</evidence>
<organism evidence="10 11">
    <name type="scientific">Pseudomonas rhizosphaerae</name>
    <dbReference type="NCBI Taxonomy" id="216142"/>
    <lineage>
        <taxon>Bacteria</taxon>
        <taxon>Pseudomonadati</taxon>
        <taxon>Pseudomonadota</taxon>
        <taxon>Gammaproteobacteria</taxon>
        <taxon>Pseudomonadales</taxon>
        <taxon>Pseudomonadaceae</taxon>
        <taxon>Pseudomonas</taxon>
    </lineage>
</organism>
<feature type="transmembrane region" description="Helical" evidence="8">
    <location>
        <begin position="236"/>
        <end position="262"/>
    </location>
</feature>
<dbReference type="PANTHER" id="PTHR43163">
    <property type="entry name" value="DIPEPTIDE TRANSPORT SYSTEM PERMEASE PROTEIN DPPB-RELATED"/>
    <property type="match status" value="1"/>
</dbReference>
<evidence type="ECO:0000256" key="5">
    <source>
        <dbReference type="ARBA" id="ARBA00022989"/>
    </source>
</evidence>
<sequence>MTAAYLTKRLLLVVYTLLIVSLLVFAITQLLPADAAVTLLGQNATPEALAALRAKLGLDQPAWLQFGHWLMAVLQGDLGLSMLNGQPVLGSLLDALGRSLLLAGCSLLLMLAVAIPLGILAAVRRGRPVDLIIALFSYIGVSLPEFVTATLLVLLFADVWQLLPATGYVPLSENFGEGLRHLILPTLTVSMIMVAHVSRMVRSEMIDVLETDYIRAARLKGLSRRRVLLRHALRNGLLPTITIVALDVGYLLGGIVVVEEIFNIPGIGRELLVAVAARDLPAIQGGVLILAATYCVVNFIADLTYAYLDRRIQYA</sequence>
<dbReference type="PROSITE" id="PS50928">
    <property type="entry name" value="ABC_TM1"/>
    <property type="match status" value="1"/>
</dbReference>
<dbReference type="InterPro" id="IPR035906">
    <property type="entry name" value="MetI-like_sf"/>
</dbReference>
<protein>
    <submittedName>
        <fullName evidence="10">ABC transporter</fullName>
    </submittedName>
</protein>
<dbReference type="AlphaFoldDB" id="A0A089YQD5"/>
<feature type="transmembrane region" description="Helical" evidence="8">
    <location>
        <begin position="100"/>
        <end position="123"/>
    </location>
</feature>
<dbReference type="SUPFAM" id="SSF161098">
    <property type="entry name" value="MetI-like"/>
    <property type="match status" value="1"/>
</dbReference>
<keyword evidence="6 8" id="KW-0472">Membrane</keyword>
<dbReference type="Gene3D" id="1.10.3720.10">
    <property type="entry name" value="MetI-like"/>
    <property type="match status" value="1"/>
</dbReference>